<evidence type="ECO:0000256" key="2">
    <source>
        <dbReference type="SAM" id="SignalP"/>
    </source>
</evidence>
<feature type="domain" description="Mannosyl-glycoprotein endo-beta-N-acetylglucosamidase-like" evidence="3">
    <location>
        <begin position="841"/>
        <end position="993"/>
    </location>
</feature>
<dbReference type="Gene3D" id="2.30.30.40">
    <property type="entry name" value="SH3 Domains"/>
    <property type="match status" value="3"/>
</dbReference>
<protein>
    <submittedName>
        <fullName evidence="4">Mannosyl-glycoprotein endo-beta-N-acetylglucosaminidase</fullName>
    </submittedName>
</protein>
<feature type="signal peptide" evidence="2">
    <location>
        <begin position="1"/>
        <end position="25"/>
    </location>
</feature>
<keyword evidence="2" id="KW-0732">Signal</keyword>
<feature type="region of interest" description="Disordered" evidence="1">
    <location>
        <begin position="111"/>
        <end position="193"/>
    </location>
</feature>
<keyword evidence="5" id="KW-1185">Reference proteome</keyword>
<dbReference type="Proteomes" id="UP000181997">
    <property type="component" value="Unassembled WGS sequence"/>
</dbReference>
<evidence type="ECO:0000313" key="5">
    <source>
        <dbReference type="Proteomes" id="UP000181997"/>
    </source>
</evidence>
<feature type="compositionally biased region" description="Acidic residues" evidence="1">
    <location>
        <begin position="131"/>
        <end position="176"/>
    </location>
</feature>
<organism evidence="4 5">
    <name type="scientific">[Bacillus] enclensis</name>
    <dbReference type="NCBI Taxonomy" id="1402860"/>
    <lineage>
        <taxon>Bacteria</taxon>
        <taxon>Bacillati</taxon>
        <taxon>Bacillota</taxon>
        <taxon>Bacilli</taxon>
        <taxon>Bacillales</taxon>
        <taxon>Bacillaceae</taxon>
        <taxon>Rossellomorea</taxon>
    </lineage>
</organism>
<sequence length="1000" mass="111279">MKSFRKISFSLLAALLIFSNFGGLAQAETSKAANVSDVTVSADTEEVISLYKEPSGESEILLELPSEATVSLLAESVDDSPYSLVSYYDSESEEDVEGYVLSKYIAIQGEPEEEQTQDPADSEQPPVSEEASQEEVVSEEETTEPADDAVSEDETVSENEIDTAEEVESSEGVTEETVEKETSQIVEKADVEKKSTETRTFSTFSASVQEFSGEIFSGIALKSPTSVYEAQSTTSKKLKSYDQGSTLKYYALNSNWYITRVYLNGAAHTGYISVKDVEGLPKEQTRLKGVAKQTTPIYRKASASSGTWKSYPAGSVLVYDTFINGWYEARVYAQGAWRIGYIDASHVQNATDEKVRLKGVALQTTPVYHDATTSSPVWKSYPAGSVLVYDTFIDGWYEARMYANGAWRIGYINAADVQNVTEDPVTLKGVANKTTPVYHTASTSSAVWKSYPTGSVLVYNTFIDGWYSARMYANGAWRIGYINAADVQNATENPVRLKGVAKKTTPVYHDATTTSPVWKSYPTGSVLVYDTFIDGWYSARMYANGAWRTGYINAADVENSVQDQKSLRGIGLQSPTNLYEDASTDSPVLKSYPQGKILYYNSFVSGWYETGFYVDGKKKTAYLDASHVENILDQQDELEGISLKDSTNVYTYASRSSSVIKSYPKGKILVFKTFSASWYEARVYVNGQPKIGYVHKDDIQTLGTDVIQEYTSYGMTFEEMLDLQMSNNPQTDLYRNEPAYIYAKYVDLDTWTATANVNVRSSMSTANRDNIVSMVKEGGWVNVVATHGDWVEVRLTWKNAKRDDVAYYLDPSNFTFGSKEYYQFLKLSLPANLSVQEVNEKVLAGKGILDGKGQSFIDAASKYKVNEVYLISHALLETGNGTSDLANGVVYNGVKVYNMYGYGAYDSCPLTCGAQTAYEEGWFTPEQAIIGGAELISSGYIYRDGFQQDTLYKMRWNPEGYHQYATDIGWAAKQVSSIFNLYSLLDNYTLYFDQPYYEVK</sequence>
<dbReference type="Gene3D" id="1.10.530.10">
    <property type="match status" value="1"/>
</dbReference>
<dbReference type="AlphaFoldDB" id="A0A0V8HD76"/>
<reference evidence="5" key="1">
    <citation type="submission" date="2016-08" db="EMBL/GenBank/DDBJ databases">
        <authorList>
            <person name="Varghese N."/>
            <person name="Submissions Spin"/>
        </authorList>
    </citation>
    <scope>NUCLEOTIDE SEQUENCE [LARGE SCALE GENOMIC DNA]</scope>
    <source>
        <strain evidence="5">SGD-1123</strain>
    </source>
</reference>
<accession>A0A0V8HD76</accession>
<dbReference type="SMART" id="SM00047">
    <property type="entry name" value="LYZ2"/>
    <property type="match status" value="1"/>
</dbReference>
<evidence type="ECO:0000259" key="3">
    <source>
        <dbReference type="SMART" id="SM00047"/>
    </source>
</evidence>
<dbReference type="RefSeq" id="WP_058299385.1">
    <property type="nucleotide sequence ID" value="NZ_FMAU01000004.1"/>
</dbReference>
<proteinExistence type="predicted"/>
<name>A0A0V8HD76_9BACI</name>
<feature type="chain" id="PRO_5038748720" evidence="2">
    <location>
        <begin position="26"/>
        <end position="1000"/>
    </location>
</feature>
<evidence type="ECO:0000313" key="4">
    <source>
        <dbReference type="EMBL" id="SCC24496.1"/>
    </source>
</evidence>
<feature type="compositionally biased region" description="Basic and acidic residues" evidence="1">
    <location>
        <begin position="177"/>
        <end position="193"/>
    </location>
</feature>
<evidence type="ECO:0000256" key="1">
    <source>
        <dbReference type="SAM" id="MobiDB-lite"/>
    </source>
</evidence>
<dbReference type="GO" id="GO:0004040">
    <property type="term" value="F:amidase activity"/>
    <property type="evidence" value="ECO:0007669"/>
    <property type="project" value="InterPro"/>
</dbReference>
<dbReference type="InterPro" id="IPR002901">
    <property type="entry name" value="MGlyc_endo_b_GlcNAc-like_dom"/>
</dbReference>
<dbReference type="Pfam" id="PF01832">
    <property type="entry name" value="Glucosaminidase"/>
    <property type="match status" value="1"/>
</dbReference>
<dbReference type="EMBL" id="FMAU01000004">
    <property type="protein sequence ID" value="SCC24496.1"/>
    <property type="molecule type" value="Genomic_DNA"/>
</dbReference>
<gene>
    <name evidence="4" type="ORF">GA0061094_3408</name>
</gene>